<keyword evidence="1" id="KW-0175">Coiled coil</keyword>
<feature type="coiled-coil region" evidence="1">
    <location>
        <begin position="86"/>
        <end position="168"/>
    </location>
</feature>
<accession>A0AAU9J4F0</accession>
<evidence type="ECO:0000313" key="3">
    <source>
        <dbReference type="EMBL" id="CAG9316631.1"/>
    </source>
</evidence>
<evidence type="ECO:0000256" key="1">
    <source>
        <dbReference type="SAM" id="Coils"/>
    </source>
</evidence>
<name>A0AAU9J4F0_9CILI</name>
<feature type="compositionally biased region" description="Basic and acidic residues" evidence="2">
    <location>
        <begin position="303"/>
        <end position="315"/>
    </location>
</feature>
<keyword evidence="4" id="KW-1185">Reference proteome</keyword>
<evidence type="ECO:0000313" key="4">
    <source>
        <dbReference type="Proteomes" id="UP001162131"/>
    </source>
</evidence>
<feature type="compositionally biased region" description="Polar residues" evidence="2">
    <location>
        <begin position="384"/>
        <end position="402"/>
    </location>
</feature>
<gene>
    <name evidence="3" type="ORF">BSTOLATCC_MIC16739</name>
</gene>
<comment type="caution">
    <text evidence="3">The sequence shown here is derived from an EMBL/GenBank/DDBJ whole genome shotgun (WGS) entry which is preliminary data.</text>
</comment>
<feature type="region of interest" description="Disordered" evidence="2">
    <location>
        <begin position="350"/>
        <end position="402"/>
    </location>
</feature>
<organism evidence="3 4">
    <name type="scientific">Blepharisma stoltei</name>
    <dbReference type="NCBI Taxonomy" id="1481888"/>
    <lineage>
        <taxon>Eukaryota</taxon>
        <taxon>Sar</taxon>
        <taxon>Alveolata</taxon>
        <taxon>Ciliophora</taxon>
        <taxon>Postciliodesmatophora</taxon>
        <taxon>Heterotrichea</taxon>
        <taxon>Heterotrichida</taxon>
        <taxon>Blepharismidae</taxon>
        <taxon>Blepharisma</taxon>
    </lineage>
</organism>
<dbReference type="AlphaFoldDB" id="A0AAU9J4F0"/>
<proteinExistence type="predicted"/>
<protein>
    <submittedName>
        <fullName evidence="3">Uncharacterized protein</fullName>
    </submittedName>
</protein>
<dbReference type="EMBL" id="CAJZBQ010000016">
    <property type="protein sequence ID" value="CAG9316631.1"/>
    <property type="molecule type" value="Genomic_DNA"/>
</dbReference>
<dbReference type="PANTHER" id="PTHR40515">
    <property type="entry name" value="CILIA- AND FLAGELLA-ASSOCIATED PROTEIN 157"/>
    <property type="match status" value="1"/>
</dbReference>
<sequence>MADSQISKRLETSPSKLPPLLDKSFLTELTKPPKEADNQDKINEYYSALKSQMSSLNSHIDNVLQRHEQDFLNAFKCQMYGMYAELKELKKKTNETEVKMKRDEEINRLQSSVNWFREEAVKLGENAQFYKKEADKWKAKAESLEDDRRFLEAQLRAAKAKLKDFHSESHRDQASESFITQRDAFTPAPFRSARNFVPTSRCGLIIFELMQKYSLKDGYFFIELEKYMNNQEKLYNEAIKHYKNTIDNEKKKFKSAAAQQSSIYLEKVDSESLFLECVEEVRKEVQRRKAKSMSQQKYGRRTKSSERKTRQDAFTPGDKRKILELLISNEQVLIMLYERLFPHRASQFSASPKIEKEDNPSGELPPIEEMMHQVSPKKLEDIQSESFQSKTGDMSTLTPEMV</sequence>
<feature type="region of interest" description="Disordered" evidence="2">
    <location>
        <begin position="286"/>
        <end position="315"/>
    </location>
</feature>
<reference evidence="3" key="1">
    <citation type="submission" date="2021-09" db="EMBL/GenBank/DDBJ databases">
        <authorList>
            <consortium name="AG Swart"/>
            <person name="Singh M."/>
            <person name="Singh A."/>
            <person name="Seah K."/>
            <person name="Emmerich C."/>
        </authorList>
    </citation>
    <scope>NUCLEOTIDE SEQUENCE</scope>
    <source>
        <strain evidence="3">ATCC30299</strain>
    </source>
</reference>
<dbReference type="PANTHER" id="PTHR40515:SF1">
    <property type="entry name" value="CILIA- AND FLAGELLA-ASSOCIATED PROTEIN 157"/>
    <property type="match status" value="1"/>
</dbReference>
<evidence type="ECO:0000256" key="2">
    <source>
        <dbReference type="SAM" id="MobiDB-lite"/>
    </source>
</evidence>
<dbReference type="Proteomes" id="UP001162131">
    <property type="component" value="Unassembled WGS sequence"/>
</dbReference>